<comment type="function">
    <text evidence="9">Probably acts as a transcriptional activator. Binds to the GCC-box pathogenesis-related promoter element. May be involved in the regulation of gene expression by stress factors and by components of stress signal transduction pathways.</text>
</comment>
<dbReference type="PANTHER" id="PTHR31194">
    <property type="entry name" value="SHN SHINE , DNA BINDING / TRANSCRIPTION FACTOR"/>
    <property type="match status" value="1"/>
</dbReference>
<dbReference type="Gene3D" id="3.30.730.10">
    <property type="entry name" value="AP2/ERF domain"/>
    <property type="match status" value="1"/>
</dbReference>
<evidence type="ECO:0000256" key="9">
    <source>
        <dbReference type="ARBA" id="ARBA00037379"/>
    </source>
</evidence>
<gene>
    <name evidence="12" type="ORF">ANE_LOCUS4937</name>
</gene>
<protein>
    <recommendedName>
        <fullName evidence="11">AP2/ERF domain-containing protein</fullName>
    </recommendedName>
</protein>
<keyword evidence="3" id="KW-0805">Transcription regulation</keyword>
<dbReference type="SMART" id="SM00380">
    <property type="entry name" value="AP2"/>
    <property type="match status" value="1"/>
</dbReference>
<organism evidence="12 13">
    <name type="scientific">Arabis nemorensis</name>
    <dbReference type="NCBI Taxonomy" id="586526"/>
    <lineage>
        <taxon>Eukaryota</taxon>
        <taxon>Viridiplantae</taxon>
        <taxon>Streptophyta</taxon>
        <taxon>Embryophyta</taxon>
        <taxon>Tracheophyta</taxon>
        <taxon>Spermatophyta</taxon>
        <taxon>Magnoliopsida</taxon>
        <taxon>eudicotyledons</taxon>
        <taxon>Gunneridae</taxon>
        <taxon>Pentapetalae</taxon>
        <taxon>rosids</taxon>
        <taxon>malvids</taxon>
        <taxon>Brassicales</taxon>
        <taxon>Brassicaceae</taxon>
        <taxon>Arabideae</taxon>
        <taxon>Arabis</taxon>
    </lineage>
</organism>
<dbReference type="FunFam" id="3.30.730.10:FF:000005">
    <property type="entry name" value="ethylene-responsive transcription factor RAP2-11"/>
    <property type="match status" value="1"/>
</dbReference>
<evidence type="ECO:0000313" key="12">
    <source>
        <dbReference type="EMBL" id="VVA94492.1"/>
    </source>
</evidence>
<dbReference type="InterPro" id="IPR016177">
    <property type="entry name" value="DNA-bd_dom_sf"/>
</dbReference>
<keyword evidence="4" id="KW-0238">DNA-binding</keyword>
<evidence type="ECO:0000256" key="1">
    <source>
        <dbReference type="ARBA" id="ARBA00004123"/>
    </source>
</evidence>
<dbReference type="PROSITE" id="PS51032">
    <property type="entry name" value="AP2_ERF"/>
    <property type="match status" value="1"/>
</dbReference>
<comment type="caution">
    <text evidence="12">The sequence shown here is derived from an EMBL/GenBank/DDBJ whole genome shotgun (WGS) entry which is preliminary data.</text>
</comment>
<dbReference type="EMBL" id="CABITT030000002">
    <property type="protein sequence ID" value="VVA94492.1"/>
    <property type="molecule type" value="Genomic_DNA"/>
</dbReference>
<keyword evidence="6" id="KW-0804">Transcription</keyword>
<comment type="subcellular location">
    <subcellularLocation>
        <location evidence="1">Nucleus</location>
    </subcellularLocation>
</comment>
<evidence type="ECO:0000256" key="5">
    <source>
        <dbReference type="ARBA" id="ARBA00023159"/>
    </source>
</evidence>
<keyword evidence="2" id="KW-0936">Ethylene signaling pathway</keyword>
<evidence type="ECO:0000313" key="13">
    <source>
        <dbReference type="Proteomes" id="UP000489600"/>
    </source>
</evidence>
<feature type="compositionally biased region" description="Low complexity" evidence="10">
    <location>
        <begin position="82"/>
        <end position="101"/>
    </location>
</feature>
<evidence type="ECO:0000256" key="2">
    <source>
        <dbReference type="ARBA" id="ARBA00022745"/>
    </source>
</evidence>
<evidence type="ECO:0000259" key="11">
    <source>
        <dbReference type="PROSITE" id="PS51032"/>
    </source>
</evidence>
<evidence type="ECO:0000256" key="3">
    <source>
        <dbReference type="ARBA" id="ARBA00023015"/>
    </source>
</evidence>
<evidence type="ECO:0000256" key="6">
    <source>
        <dbReference type="ARBA" id="ARBA00023163"/>
    </source>
</evidence>
<feature type="compositionally biased region" description="Polar residues" evidence="10">
    <location>
        <begin position="19"/>
        <end position="30"/>
    </location>
</feature>
<comment type="similarity">
    <text evidence="8">Belongs to the AP2/ERF transcription factor family. ERF subfamily.</text>
</comment>
<keyword evidence="7" id="KW-0539">Nucleus</keyword>
<feature type="region of interest" description="Disordered" evidence="10">
    <location>
        <begin position="1"/>
        <end position="101"/>
    </location>
</feature>
<sequence>MVEIRKQQSLSGMKKPKRSNNTLSQPQETQPLRKVRIIVNDPYATDDSSCDEEEPKQPRKVKRIVREINFPPLESAARIEPSSVSSSQDSTKTTSKKATVVPRPRLSKKPVGVRQRKWGKWAAEIRHPITKVRTWLGTFDTEGEAHQAYIDRKIEYDALVAAASTTTTTTTSVSVSQNAKPAVSSSETTSQCSRSSPVVVLTEQDTSASALTSANAKEEITLKVTSATNAGVDSSKDVLFDFNFADLQIPDLGFFEEGPMAAGNDLDFDCFLTDEQLDDFGMLDDINGFEDSGPSELPDFDFGDVEGLELGDSNFPFLDQLPPINIASCPMKSFAA</sequence>
<keyword evidence="13" id="KW-1185">Reference proteome</keyword>
<dbReference type="PANTHER" id="PTHR31194:SF62">
    <property type="entry name" value="ETHYLENE-RESPONSIVE TRANSCRIPTION FACTOR ERF118"/>
    <property type="match status" value="1"/>
</dbReference>
<dbReference type="Pfam" id="PF00847">
    <property type="entry name" value="AP2"/>
    <property type="match status" value="1"/>
</dbReference>
<dbReference type="SUPFAM" id="SSF54171">
    <property type="entry name" value="DNA-binding domain"/>
    <property type="match status" value="1"/>
</dbReference>
<dbReference type="Proteomes" id="UP000489600">
    <property type="component" value="Unassembled WGS sequence"/>
</dbReference>
<dbReference type="GO" id="GO:0009873">
    <property type="term" value="P:ethylene-activated signaling pathway"/>
    <property type="evidence" value="ECO:0007669"/>
    <property type="project" value="UniProtKB-KW"/>
</dbReference>
<dbReference type="OrthoDB" id="1917565at2759"/>
<name>A0A565AYK7_9BRAS</name>
<evidence type="ECO:0000256" key="10">
    <source>
        <dbReference type="SAM" id="MobiDB-lite"/>
    </source>
</evidence>
<accession>A0A565AYK7</accession>
<dbReference type="GO" id="GO:0005634">
    <property type="term" value="C:nucleus"/>
    <property type="evidence" value="ECO:0007669"/>
    <property type="project" value="UniProtKB-SubCell"/>
</dbReference>
<dbReference type="InterPro" id="IPR001471">
    <property type="entry name" value="AP2/ERF_dom"/>
</dbReference>
<keyword evidence="5" id="KW-0010">Activator</keyword>
<dbReference type="AlphaFoldDB" id="A0A565AYK7"/>
<dbReference type="CDD" id="cd00018">
    <property type="entry name" value="AP2"/>
    <property type="match status" value="1"/>
</dbReference>
<feature type="domain" description="AP2/ERF" evidence="11">
    <location>
        <begin position="109"/>
        <end position="166"/>
    </location>
</feature>
<evidence type="ECO:0000256" key="4">
    <source>
        <dbReference type="ARBA" id="ARBA00023125"/>
    </source>
</evidence>
<evidence type="ECO:0000256" key="7">
    <source>
        <dbReference type="ARBA" id="ARBA00023242"/>
    </source>
</evidence>
<reference evidence="12" key="1">
    <citation type="submission" date="2019-07" db="EMBL/GenBank/DDBJ databases">
        <authorList>
            <person name="Dittberner H."/>
        </authorList>
    </citation>
    <scope>NUCLEOTIDE SEQUENCE [LARGE SCALE GENOMIC DNA]</scope>
</reference>
<dbReference type="InterPro" id="IPR036955">
    <property type="entry name" value="AP2/ERF_dom_sf"/>
</dbReference>
<proteinExistence type="inferred from homology"/>
<evidence type="ECO:0000256" key="8">
    <source>
        <dbReference type="ARBA" id="ARBA00024343"/>
    </source>
</evidence>
<dbReference type="GO" id="GO:0003700">
    <property type="term" value="F:DNA-binding transcription factor activity"/>
    <property type="evidence" value="ECO:0007669"/>
    <property type="project" value="InterPro"/>
</dbReference>
<dbReference type="InterPro" id="IPR050913">
    <property type="entry name" value="AP2/ERF_ERF"/>
</dbReference>
<dbReference type="PRINTS" id="PR00367">
    <property type="entry name" value="ETHRSPELEMNT"/>
</dbReference>
<dbReference type="GO" id="GO:0003677">
    <property type="term" value="F:DNA binding"/>
    <property type="evidence" value="ECO:0007669"/>
    <property type="project" value="UniProtKB-KW"/>
</dbReference>